<evidence type="ECO:0000256" key="1">
    <source>
        <dbReference type="ARBA" id="ARBA00004443"/>
    </source>
</evidence>
<keyword evidence="10" id="KW-1185">Reference proteome</keyword>
<keyword evidence="5" id="KW-0999">Mitochondrion inner membrane</keyword>
<evidence type="ECO:0000313" key="10">
    <source>
        <dbReference type="Proteomes" id="UP001412067"/>
    </source>
</evidence>
<evidence type="ECO:0000313" key="9">
    <source>
        <dbReference type="EMBL" id="KAK8965574.1"/>
    </source>
</evidence>
<keyword evidence="8" id="KW-0472">Membrane</keyword>
<accession>A0ABR2MPF6</accession>
<evidence type="ECO:0000256" key="5">
    <source>
        <dbReference type="ARBA" id="ARBA00022792"/>
    </source>
</evidence>
<sequence length="88" mass="10196">MFLRRIMMGGMWSILMMKVKEMVGIVGLEVLPNRQVVLIPLYKQTLTEINAVPKEEGYHKAMKSFANHPLRARDDGIEVNDVLRSNYY</sequence>
<evidence type="ECO:0000256" key="3">
    <source>
        <dbReference type="ARBA" id="ARBA00022448"/>
    </source>
</evidence>
<name>A0ABR2MPF6_9ASPA</name>
<evidence type="ECO:0000256" key="2">
    <source>
        <dbReference type="ARBA" id="ARBA00010261"/>
    </source>
</evidence>
<evidence type="ECO:0000256" key="6">
    <source>
        <dbReference type="ARBA" id="ARBA00022982"/>
    </source>
</evidence>
<evidence type="ECO:0000256" key="4">
    <source>
        <dbReference type="ARBA" id="ARBA00022660"/>
    </source>
</evidence>
<reference evidence="9 10" key="1">
    <citation type="journal article" date="2022" name="Nat. Plants">
        <title>Genomes of leafy and leafless Platanthera orchids illuminate the evolution of mycoheterotrophy.</title>
        <authorList>
            <person name="Li M.H."/>
            <person name="Liu K.W."/>
            <person name="Li Z."/>
            <person name="Lu H.C."/>
            <person name="Ye Q.L."/>
            <person name="Zhang D."/>
            <person name="Wang J.Y."/>
            <person name="Li Y.F."/>
            <person name="Zhong Z.M."/>
            <person name="Liu X."/>
            <person name="Yu X."/>
            <person name="Liu D.K."/>
            <person name="Tu X.D."/>
            <person name="Liu B."/>
            <person name="Hao Y."/>
            <person name="Liao X.Y."/>
            <person name="Jiang Y.T."/>
            <person name="Sun W.H."/>
            <person name="Chen J."/>
            <person name="Chen Y.Q."/>
            <person name="Ai Y."/>
            <person name="Zhai J.W."/>
            <person name="Wu S.S."/>
            <person name="Zhou Z."/>
            <person name="Hsiao Y.Y."/>
            <person name="Wu W.L."/>
            <person name="Chen Y.Y."/>
            <person name="Lin Y.F."/>
            <person name="Hsu J.L."/>
            <person name="Li C.Y."/>
            <person name="Wang Z.W."/>
            <person name="Zhao X."/>
            <person name="Zhong W.Y."/>
            <person name="Ma X.K."/>
            <person name="Ma L."/>
            <person name="Huang J."/>
            <person name="Chen G.Z."/>
            <person name="Huang M.Z."/>
            <person name="Huang L."/>
            <person name="Peng D.H."/>
            <person name="Luo Y.B."/>
            <person name="Zou S.Q."/>
            <person name="Chen S.P."/>
            <person name="Lan S."/>
            <person name="Tsai W.C."/>
            <person name="Van de Peer Y."/>
            <person name="Liu Z.J."/>
        </authorList>
    </citation>
    <scope>NUCLEOTIDE SEQUENCE [LARGE SCALE GENOMIC DNA]</scope>
    <source>
        <strain evidence="9">Lor288</strain>
    </source>
</reference>
<proteinExistence type="inferred from homology"/>
<evidence type="ECO:0000256" key="7">
    <source>
        <dbReference type="ARBA" id="ARBA00023128"/>
    </source>
</evidence>
<dbReference type="Proteomes" id="UP001412067">
    <property type="component" value="Unassembled WGS sequence"/>
</dbReference>
<dbReference type="EMBL" id="JBBWWR010000006">
    <property type="protein sequence ID" value="KAK8965574.1"/>
    <property type="molecule type" value="Genomic_DNA"/>
</dbReference>
<dbReference type="PANTHER" id="PTHR12653:SF0">
    <property type="entry name" value="NADH DEHYDROGENASE [UBIQUINONE] 1 ALPHA SUBCOMPLEX SUBUNIT 5"/>
    <property type="match status" value="1"/>
</dbReference>
<keyword evidence="6" id="KW-0249">Electron transport</keyword>
<evidence type="ECO:0000256" key="8">
    <source>
        <dbReference type="ARBA" id="ARBA00023136"/>
    </source>
</evidence>
<comment type="subcellular location">
    <subcellularLocation>
        <location evidence="1">Mitochondrion inner membrane</location>
        <topology evidence="1">Peripheral membrane protein</topology>
        <orientation evidence="1">Matrix side</orientation>
    </subcellularLocation>
</comment>
<gene>
    <name evidence="9" type="ORF">KSP40_PGU021274</name>
</gene>
<dbReference type="InterPro" id="IPR006806">
    <property type="entry name" value="NDUFA5"/>
</dbReference>
<keyword evidence="3" id="KW-0813">Transport</keyword>
<dbReference type="PANTHER" id="PTHR12653">
    <property type="entry name" value="NADH-UBIQUINONE OXIDOREDUCTASE 13 KD-B SUBUNIT"/>
    <property type="match status" value="1"/>
</dbReference>
<protein>
    <submittedName>
        <fullName evidence="9">Uncharacterized protein</fullName>
    </submittedName>
</protein>
<comment type="similarity">
    <text evidence="2">Belongs to the complex I NDUFA5 subunit family.</text>
</comment>
<dbReference type="Pfam" id="PF04716">
    <property type="entry name" value="ETC_C1_NDUFA5"/>
    <property type="match status" value="1"/>
</dbReference>
<comment type="caution">
    <text evidence="9">The sequence shown here is derived from an EMBL/GenBank/DDBJ whole genome shotgun (WGS) entry which is preliminary data.</text>
</comment>
<organism evidence="9 10">
    <name type="scientific">Platanthera guangdongensis</name>
    <dbReference type="NCBI Taxonomy" id="2320717"/>
    <lineage>
        <taxon>Eukaryota</taxon>
        <taxon>Viridiplantae</taxon>
        <taxon>Streptophyta</taxon>
        <taxon>Embryophyta</taxon>
        <taxon>Tracheophyta</taxon>
        <taxon>Spermatophyta</taxon>
        <taxon>Magnoliopsida</taxon>
        <taxon>Liliopsida</taxon>
        <taxon>Asparagales</taxon>
        <taxon>Orchidaceae</taxon>
        <taxon>Orchidoideae</taxon>
        <taxon>Orchideae</taxon>
        <taxon>Orchidinae</taxon>
        <taxon>Platanthera</taxon>
    </lineage>
</organism>
<keyword evidence="4" id="KW-0679">Respiratory chain</keyword>
<keyword evidence="7" id="KW-0496">Mitochondrion</keyword>